<keyword evidence="5" id="KW-0067">ATP-binding</keyword>
<dbReference type="PRINTS" id="PR00190">
    <property type="entry name" value="ACTIN"/>
</dbReference>
<comment type="subcellular location">
    <subcellularLocation>
        <location evidence="1">Cytoplasm</location>
        <location evidence="1">Cytoskeleton</location>
    </subcellularLocation>
</comment>
<feature type="coiled-coil region" evidence="9">
    <location>
        <begin position="215"/>
        <end position="242"/>
    </location>
</feature>
<evidence type="ECO:0000256" key="5">
    <source>
        <dbReference type="ARBA" id="ARBA00022840"/>
    </source>
</evidence>
<dbReference type="InterPro" id="IPR043129">
    <property type="entry name" value="ATPase_NBD"/>
</dbReference>
<dbReference type="OrthoDB" id="245273at2759"/>
<dbReference type="SMART" id="SM00268">
    <property type="entry name" value="ACTIN"/>
    <property type="match status" value="1"/>
</dbReference>
<dbReference type="Gene3D" id="3.30.420.40">
    <property type="match status" value="2"/>
</dbReference>
<keyword evidence="4" id="KW-0378">Hydrolase</keyword>
<dbReference type="VEuPathDB" id="TriTrypDB:TM35_000221010"/>
<dbReference type="PROSITE" id="PS00432">
    <property type="entry name" value="ACTINS_2"/>
    <property type="match status" value="1"/>
</dbReference>
<evidence type="ECO:0000256" key="9">
    <source>
        <dbReference type="SAM" id="Coils"/>
    </source>
</evidence>
<dbReference type="EMBL" id="NBCO01000022">
    <property type="protein sequence ID" value="ORC87302.1"/>
    <property type="molecule type" value="Genomic_DNA"/>
</dbReference>
<comment type="caution">
    <text evidence="10">The sequence shown here is derived from an EMBL/GenBank/DDBJ whole genome shotgun (WGS) entry which is preliminary data.</text>
</comment>
<protein>
    <submittedName>
        <fullName evidence="10">Actin 2</fullName>
    </submittedName>
</protein>
<evidence type="ECO:0000256" key="2">
    <source>
        <dbReference type="ARBA" id="ARBA00022490"/>
    </source>
</evidence>
<dbReference type="InterPro" id="IPR004000">
    <property type="entry name" value="Actin"/>
</dbReference>
<dbReference type="FunFam" id="3.90.640.10:FF:000007">
    <property type="entry name" value="Actin like 7B"/>
    <property type="match status" value="1"/>
</dbReference>
<dbReference type="GO" id="GO:0005856">
    <property type="term" value="C:cytoskeleton"/>
    <property type="evidence" value="ECO:0007669"/>
    <property type="project" value="UniProtKB-SubCell"/>
</dbReference>
<dbReference type="InterPro" id="IPR004001">
    <property type="entry name" value="Actin_CS"/>
</dbReference>
<keyword evidence="12" id="KW-1185">Reference proteome</keyword>
<evidence type="ECO:0000256" key="6">
    <source>
        <dbReference type="ARBA" id="ARBA00023212"/>
    </source>
</evidence>
<reference evidence="10 12" key="1">
    <citation type="submission" date="2017-03" db="EMBL/GenBank/DDBJ databases">
        <title>An alternative strategy for trypanosome survival in the mammalian bloodstream revealed through genome and transcriptome analysis of the ubiquitous bovine parasite Trypanosoma (Megatrypanum) theileri.</title>
        <authorList>
            <person name="Kelly S."/>
            <person name="Ivens A."/>
            <person name="Mott A."/>
            <person name="O'Neill E."/>
            <person name="Emms D."/>
            <person name="Macleod O."/>
            <person name="Voorheis P."/>
            <person name="Matthews J."/>
            <person name="Matthews K."/>
            <person name="Carrington M."/>
        </authorList>
    </citation>
    <scope>NUCLEOTIDE SEQUENCE [LARGE SCALE GENOMIC DNA]</scope>
    <source>
        <strain evidence="10">Edinburgh</strain>
    </source>
</reference>
<dbReference type="EMBL" id="NBCO01000017">
    <property type="protein sequence ID" value="ORC88231.1"/>
    <property type="molecule type" value="Genomic_DNA"/>
</dbReference>
<evidence type="ECO:0000256" key="7">
    <source>
        <dbReference type="ARBA" id="ARBA00049360"/>
    </source>
</evidence>
<dbReference type="VEuPathDB" id="TriTrypDB:TM35_000171030"/>
<evidence type="ECO:0000256" key="3">
    <source>
        <dbReference type="ARBA" id="ARBA00022741"/>
    </source>
</evidence>
<name>A0A1X0NRG7_9TRYP</name>
<keyword evidence="2" id="KW-0963">Cytoplasm</keyword>
<evidence type="ECO:0000313" key="10">
    <source>
        <dbReference type="EMBL" id="ORC87302.1"/>
    </source>
</evidence>
<dbReference type="RefSeq" id="XP_028882297.1">
    <property type="nucleotide sequence ID" value="XM_029026182.1"/>
</dbReference>
<dbReference type="Pfam" id="PF00022">
    <property type="entry name" value="Actin"/>
    <property type="match status" value="1"/>
</dbReference>
<evidence type="ECO:0000256" key="8">
    <source>
        <dbReference type="RuleBase" id="RU000487"/>
    </source>
</evidence>
<evidence type="ECO:0000256" key="1">
    <source>
        <dbReference type="ARBA" id="ARBA00004245"/>
    </source>
</evidence>
<comment type="similarity">
    <text evidence="8">Belongs to the actin family.</text>
</comment>
<sequence length="388" mass="42989">MNSAPWDEEPAVILDNGSGNIKCGFAGEEVPRFVFPNIIATPKQRQGPTPVYVGDDALAHTHTERGLRYSHPMAHGIVSDWDAMARVWTHAYDALRADPAAQAVLLTEAPHNPTQHREQMAAVLFEHFAVPALQVQIQAVLALYAAGRTDGLVLDSGDGVTHVVPIVEGHAVTPAVRRLELAGREVTEWMMELLSDELQRPFTTSADREVARMVKERLCYVAQSFEEELEKAEAQETSTTAESFTLPDGETIKITRSRFCCPEILFTPAIAEKPYESIQRTIVDSVEACPIDLRRRLLNNVVLSGGNTMFGGMQQRLENELKELVNKRAAEDVHVVAANERKFSVWIGAAILGSLTSFSSEWITKQEYEENGPSILHKRCDSLAFVSK</sequence>
<accession>A0A1X0NRG7</accession>
<dbReference type="STRING" id="67003.A0A1X0NRG7"/>
<dbReference type="PANTHER" id="PTHR11937">
    <property type="entry name" value="ACTIN"/>
    <property type="match status" value="1"/>
</dbReference>
<proteinExistence type="inferred from homology"/>
<dbReference type="GeneID" id="39985962"/>
<evidence type="ECO:0000256" key="4">
    <source>
        <dbReference type="ARBA" id="ARBA00022801"/>
    </source>
</evidence>
<keyword evidence="9" id="KW-0175">Coiled coil</keyword>
<dbReference type="GO" id="GO:0005524">
    <property type="term" value="F:ATP binding"/>
    <property type="evidence" value="ECO:0007669"/>
    <property type="project" value="UniProtKB-KW"/>
</dbReference>
<keyword evidence="6" id="KW-0206">Cytoskeleton</keyword>
<dbReference type="GO" id="GO:0016787">
    <property type="term" value="F:hydrolase activity"/>
    <property type="evidence" value="ECO:0007669"/>
    <property type="project" value="UniProtKB-KW"/>
</dbReference>
<dbReference type="Gene3D" id="3.90.640.10">
    <property type="entry name" value="Actin, Chain A, domain 4"/>
    <property type="match status" value="1"/>
</dbReference>
<keyword evidence="3" id="KW-0547">Nucleotide-binding</keyword>
<dbReference type="Proteomes" id="UP000192257">
    <property type="component" value="Unassembled WGS sequence"/>
</dbReference>
<dbReference type="AlphaFoldDB" id="A0A1X0NRG7"/>
<evidence type="ECO:0000313" key="11">
    <source>
        <dbReference type="EMBL" id="ORC88231.1"/>
    </source>
</evidence>
<dbReference type="FunFam" id="3.30.420.40:FF:000058">
    <property type="entry name" value="Putative actin-related protein 5"/>
    <property type="match status" value="1"/>
</dbReference>
<organism evidence="10 12">
    <name type="scientific">Trypanosoma theileri</name>
    <dbReference type="NCBI Taxonomy" id="67003"/>
    <lineage>
        <taxon>Eukaryota</taxon>
        <taxon>Discoba</taxon>
        <taxon>Euglenozoa</taxon>
        <taxon>Kinetoplastea</taxon>
        <taxon>Metakinetoplastina</taxon>
        <taxon>Trypanosomatida</taxon>
        <taxon>Trypanosomatidae</taxon>
        <taxon>Trypanosoma</taxon>
    </lineage>
</organism>
<dbReference type="FunFam" id="3.30.420.40:FF:000148">
    <property type="entry name" value="Actin, alpha skeletal muscle"/>
    <property type="match status" value="1"/>
</dbReference>
<dbReference type="SUPFAM" id="SSF53067">
    <property type="entry name" value="Actin-like ATPase domain"/>
    <property type="match status" value="2"/>
</dbReference>
<evidence type="ECO:0000313" key="12">
    <source>
        <dbReference type="Proteomes" id="UP000192257"/>
    </source>
</evidence>
<gene>
    <name evidence="11" type="ORF">TM35_000171030</name>
    <name evidence="10" type="ORF">TM35_000221010</name>
</gene>
<comment type="catalytic activity">
    <reaction evidence="7">
        <text>ATP + H2O = ADP + phosphate + H(+)</text>
        <dbReference type="Rhea" id="RHEA:13065"/>
        <dbReference type="ChEBI" id="CHEBI:15377"/>
        <dbReference type="ChEBI" id="CHEBI:15378"/>
        <dbReference type="ChEBI" id="CHEBI:30616"/>
        <dbReference type="ChEBI" id="CHEBI:43474"/>
        <dbReference type="ChEBI" id="CHEBI:456216"/>
    </reaction>
</comment>